<protein>
    <submittedName>
        <fullName evidence="2">Uncharacterized protein</fullName>
    </submittedName>
</protein>
<evidence type="ECO:0000256" key="1">
    <source>
        <dbReference type="SAM" id="MobiDB-lite"/>
    </source>
</evidence>
<feature type="region of interest" description="Disordered" evidence="1">
    <location>
        <begin position="35"/>
        <end position="55"/>
    </location>
</feature>
<organism evidence="2 3">
    <name type="scientific">Leptospira broomii serovar Hurstbridge str. 5399</name>
    <dbReference type="NCBI Taxonomy" id="1049789"/>
    <lineage>
        <taxon>Bacteria</taxon>
        <taxon>Pseudomonadati</taxon>
        <taxon>Spirochaetota</taxon>
        <taxon>Spirochaetia</taxon>
        <taxon>Leptospirales</taxon>
        <taxon>Leptospiraceae</taxon>
        <taxon>Leptospira</taxon>
    </lineage>
</organism>
<reference evidence="2" key="1">
    <citation type="submission" date="2013-05" db="EMBL/GenBank/DDBJ databases">
        <authorList>
            <person name="Harkins D.M."/>
            <person name="Durkin A.S."/>
            <person name="Brinkac L.M."/>
            <person name="Haft D.H."/>
            <person name="Selengut J.D."/>
            <person name="Sanka R."/>
            <person name="DePew J."/>
            <person name="Purushe J."/>
            <person name="Hartskeerl R.A."/>
            <person name="Ahmed A."/>
            <person name="van der Linden H."/>
            <person name="Goris M.G.A."/>
            <person name="Vinetz J.M."/>
            <person name="Sutton G.G."/>
            <person name="Nierman W.C."/>
            <person name="Fouts D.E."/>
        </authorList>
    </citation>
    <scope>NUCLEOTIDE SEQUENCE [LARGE SCALE GENOMIC DNA]</scope>
    <source>
        <strain evidence="2">5399</strain>
    </source>
</reference>
<comment type="caution">
    <text evidence="2">The sequence shown here is derived from an EMBL/GenBank/DDBJ whole genome shotgun (WGS) entry which is preliminary data.</text>
</comment>
<dbReference type="Proteomes" id="UP000015454">
    <property type="component" value="Unassembled WGS sequence"/>
</dbReference>
<keyword evidence="3" id="KW-1185">Reference proteome</keyword>
<gene>
    <name evidence="2" type="ORF">LEP1GSC050_3508</name>
</gene>
<dbReference type="STRING" id="1049789.LEP1GSC050_3508"/>
<dbReference type="AlphaFoldDB" id="T0FBW9"/>
<proteinExistence type="predicted"/>
<dbReference type="EMBL" id="AHMO02000008">
    <property type="protein sequence ID" value="EQA45062.1"/>
    <property type="molecule type" value="Genomic_DNA"/>
</dbReference>
<sequence>MTLFAYAKSEYRRTDSIRELAVAIAVLAVEFPSVTATGESSESCDFPSRGHSKPPKTMRIIREYLRISRSEEDIGSLGDTPINLSSIYFPIRYVTRNRILLGYSKFLQT</sequence>
<evidence type="ECO:0000313" key="2">
    <source>
        <dbReference type="EMBL" id="EQA45062.1"/>
    </source>
</evidence>
<evidence type="ECO:0000313" key="3">
    <source>
        <dbReference type="Proteomes" id="UP000015454"/>
    </source>
</evidence>
<name>T0FBW9_9LEPT</name>
<accession>T0FBW9</accession>